<protein>
    <submittedName>
        <fullName evidence="3">Thiopeptide-type bacteriocin biosynthesis protein</fullName>
    </submittedName>
</protein>
<name>A0A4R2NTP2_9FLAO</name>
<dbReference type="NCBIfam" id="TIGR03891">
    <property type="entry name" value="thiopep_ocin"/>
    <property type="match status" value="1"/>
</dbReference>
<dbReference type="OrthoDB" id="1273722at2"/>
<dbReference type="RefSeq" id="WP_132794813.1">
    <property type="nucleotide sequence ID" value="NZ_SLXM01000005.1"/>
</dbReference>
<proteinExistence type="predicted"/>
<dbReference type="Pfam" id="PF04738">
    <property type="entry name" value="Lant_dehydr_N"/>
    <property type="match status" value="1"/>
</dbReference>
<dbReference type="EMBL" id="SLXM01000005">
    <property type="protein sequence ID" value="TCP24765.1"/>
    <property type="molecule type" value="Genomic_DNA"/>
</dbReference>
<organism evidence="3 4">
    <name type="scientific">Tenacibaculum skagerrakense</name>
    <dbReference type="NCBI Taxonomy" id="186571"/>
    <lineage>
        <taxon>Bacteria</taxon>
        <taxon>Pseudomonadati</taxon>
        <taxon>Bacteroidota</taxon>
        <taxon>Flavobacteriia</taxon>
        <taxon>Flavobacteriales</taxon>
        <taxon>Flavobacteriaceae</taxon>
        <taxon>Tenacibaculum</taxon>
    </lineage>
</organism>
<reference evidence="3 4" key="1">
    <citation type="submission" date="2019-03" db="EMBL/GenBank/DDBJ databases">
        <title>Genomic Encyclopedia of Type Strains, Phase IV (KMG-IV): sequencing the most valuable type-strain genomes for metagenomic binning, comparative biology and taxonomic classification.</title>
        <authorList>
            <person name="Goeker M."/>
        </authorList>
    </citation>
    <scope>NUCLEOTIDE SEQUENCE [LARGE SCALE GENOMIC DNA]</scope>
    <source>
        <strain evidence="3 4">DSM 14836</strain>
    </source>
</reference>
<sequence length="1034" mass="120605">MENFNHINRFILRTPSQPVNRFTEIPSDSNDACVFVKELFNDEVFKESIFLASPDLFYEWSRMVCENDFPEAKQDKIISSIIKYYIRSATRCTPFGLFSGYSEILHKQDNESSSLKRFSGIDLEFLYALLYKLNQNKTIRNCVKFSSNSSMYKVGEHYRYAEFKLQQNKRAYTLIEVEADEVLELIYGIVKKEAQTFEELTELLLYAIDEISKEEVVSYLHSLIDSQILVSDLDITINGVSPLNQLVDYFETNIVTKTENNEVINQYNLLLQLKEKLSVLDTIVVGNSISFYEEIFEIAKEFQISFDKKYFINSNLRNNLPQKQYDLTSNEMSSIKKAIYALSRFSSKNENSNLNEFKTAFYKRYEDKEVPLLIALDNELGVGYIQDHSDASNFSSLIDDISITNEESSQTTIKYHQKIHKFWTNQFLKAQKNKLETIDLAEIDLSDFPENTSVLSQSFYTMINKFEDAISIEVAGGTGALNLIGRFSSLDASLNELFTEANALEAKDENEILVELLHVPDNRSGNILLRNVHRDYEISFLTKGNSSKQQIALDDIFISIKNNKVVLRSKKLNKQLKIVNTTAHNFQYNSLPVYQFLSELQMQDCSSALGLNLGSVNYKVFKSRPRISHGNIILSPAKWFFSSEELKDCFDKNQLNITALKDFLHKHKVPRYVCVREQQDHTLWIDLENDFMYSYLQEAIKKNKYLVLEELLVDTIDATKNSYNTEYIIPFFKEFNKAKRYNFTEVSEQRTFIPGDEWTYFKIYTGNKTANSILSTAVVPLIEDLKAKGFIKKWHFIRFRDPDFHIRLRFLLTDTSFYNQVVQSVNETLHTYVENHAVWKVELSTYNRELERYGNSLIIPSESLFHCDSELILQLQHLTRDVNSELSWIPILKTIDNLYQLFGFTLDEKLTHINDLYEAFLQEFNGDKHLKKQIEAKFRTHKDAIWQLFETQLTEINNLITNHNQSFFNALGNSKSNLIPQMRSNISSYIHMHVNRFSNTNPRMHELVLYGVLSKYYKMMLGRKKFVKQNHATL</sequence>
<feature type="domain" description="Lantibiotic dehydratase N-terminal" evidence="1">
    <location>
        <begin position="42"/>
        <end position="692"/>
    </location>
</feature>
<evidence type="ECO:0000259" key="2">
    <source>
        <dbReference type="Pfam" id="PF14028"/>
    </source>
</evidence>
<dbReference type="Pfam" id="PF14028">
    <property type="entry name" value="Lant_dehydr_C"/>
    <property type="match status" value="1"/>
</dbReference>
<keyword evidence="4" id="KW-1185">Reference proteome</keyword>
<evidence type="ECO:0000313" key="3">
    <source>
        <dbReference type="EMBL" id="TCP24765.1"/>
    </source>
</evidence>
<dbReference type="AlphaFoldDB" id="A0A4R2NTP2"/>
<evidence type="ECO:0000259" key="1">
    <source>
        <dbReference type="Pfam" id="PF04738"/>
    </source>
</evidence>
<accession>A0A4R2NTP2</accession>
<comment type="caution">
    <text evidence="3">The sequence shown here is derived from an EMBL/GenBank/DDBJ whole genome shotgun (WGS) entry which is preliminary data.</text>
</comment>
<dbReference type="InterPro" id="IPR006827">
    <property type="entry name" value="Lant_deHydtase_N"/>
</dbReference>
<evidence type="ECO:0000313" key="4">
    <source>
        <dbReference type="Proteomes" id="UP000294564"/>
    </source>
</evidence>
<dbReference type="InterPro" id="IPR023809">
    <property type="entry name" value="Thiopep_bacteriocin_synth_dom"/>
</dbReference>
<gene>
    <name evidence="3" type="ORF">EV195_105196</name>
</gene>
<dbReference type="Proteomes" id="UP000294564">
    <property type="component" value="Unassembled WGS sequence"/>
</dbReference>
<feature type="domain" description="Thiopeptide-type bacteriocin biosynthesis" evidence="2">
    <location>
        <begin position="758"/>
        <end position="1017"/>
    </location>
</feature>